<proteinExistence type="predicted"/>
<feature type="coiled-coil region" evidence="1">
    <location>
        <begin position="166"/>
        <end position="193"/>
    </location>
</feature>
<feature type="transmembrane region" description="Helical" evidence="2">
    <location>
        <begin position="12"/>
        <end position="31"/>
    </location>
</feature>
<organism evidence="3 5">
    <name type="scientific">Micromonospora peucetia</name>
    <dbReference type="NCBI Taxonomy" id="47871"/>
    <lineage>
        <taxon>Bacteria</taxon>
        <taxon>Bacillati</taxon>
        <taxon>Actinomycetota</taxon>
        <taxon>Actinomycetes</taxon>
        <taxon>Micromonosporales</taxon>
        <taxon>Micromonosporaceae</taxon>
        <taxon>Micromonospora</taxon>
    </lineage>
</organism>
<reference evidence="4 6" key="2">
    <citation type="submission" date="2022-10" db="EMBL/GenBank/DDBJ databases">
        <title>The complete genomes of actinobacterial strains from the NBC collection.</title>
        <authorList>
            <person name="Joergensen T.S."/>
            <person name="Alvarez Arevalo M."/>
            <person name="Sterndorff E.B."/>
            <person name="Faurdal D."/>
            <person name="Vuksanovic O."/>
            <person name="Mourched A.-S."/>
            <person name="Charusanti P."/>
            <person name="Shaw S."/>
            <person name="Blin K."/>
            <person name="Weber T."/>
        </authorList>
    </citation>
    <scope>NUCLEOTIDE SEQUENCE [LARGE SCALE GENOMIC DNA]</scope>
    <source>
        <strain evidence="4 6">NBC 01809</strain>
    </source>
</reference>
<evidence type="ECO:0000256" key="2">
    <source>
        <dbReference type="SAM" id="Phobius"/>
    </source>
</evidence>
<evidence type="ECO:0000313" key="6">
    <source>
        <dbReference type="Proteomes" id="UP001334804"/>
    </source>
</evidence>
<evidence type="ECO:0000256" key="1">
    <source>
        <dbReference type="SAM" id="Coils"/>
    </source>
</evidence>
<dbReference type="RefSeq" id="WP_141719572.1">
    <property type="nucleotide sequence ID" value="NZ_CP109071.1"/>
</dbReference>
<evidence type="ECO:0000313" key="4">
    <source>
        <dbReference type="EMBL" id="WSA32580.1"/>
    </source>
</evidence>
<sequence length="217" mass="24888">MSWPSFLTDPPFITFIAAFSAVYWTVFFFVFKRYNKSARVRDLQRQFFRAVENALRNAAPDQQLAQLKRHHESYSAIMHSLDENPRSLAGDLWYIVESMDANGLEVFQKRYRVKMGDDQRNTLAKLVASLDAEDPFAHVPSPWSVRIKNVAIALKNLDANGGTAALTELADELRQREEILRKAQERRERKNLRLQWAGIILGVVSFIVGTILTIAFT</sequence>
<keyword evidence="2" id="KW-1133">Transmembrane helix</keyword>
<keyword evidence="1" id="KW-0175">Coiled coil</keyword>
<keyword evidence="2" id="KW-0812">Transmembrane</keyword>
<evidence type="ECO:0000313" key="3">
    <source>
        <dbReference type="EMBL" id="SCL73446.1"/>
    </source>
</evidence>
<keyword evidence="4" id="KW-0675">Receptor</keyword>
<dbReference type="Proteomes" id="UP001334804">
    <property type="component" value="Chromosome"/>
</dbReference>
<reference evidence="3 5" key="1">
    <citation type="submission" date="2016-06" db="EMBL/GenBank/DDBJ databases">
        <authorList>
            <person name="Kjaerup R.B."/>
            <person name="Dalgaard T.S."/>
            <person name="Juul-Madsen H.R."/>
        </authorList>
    </citation>
    <scope>NUCLEOTIDE SEQUENCE [LARGE SCALE GENOMIC DNA]</scope>
    <source>
        <strain evidence="3 5">DSM 43363</strain>
    </source>
</reference>
<keyword evidence="6" id="KW-1185">Reference proteome</keyword>
<dbReference type="EMBL" id="CP109071">
    <property type="protein sequence ID" value="WSA32580.1"/>
    <property type="molecule type" value="Genomic_DNA"/>
</dbReference>
<protein>
    <submittedName>
        <fullName evidence="4">Class R serpentine receptor</fullName>
    </submittedName>
</protein>
<dbReference type="Proteomes" id="UP000199343">
    <property type="component" value="Unassembled WGS sequence"/>
</dbReference>
<dbReference type="AlphaFoldDB" id="A0A1C6W4K5"/>
<dbReference type="EMBL" id="FMIC01000002">
    <property type="protein sequence ID" value="SCL73446.1"/>
    <property type="molecule type" value="Genomic_DNA"/>
</dbReference>
<evidence type="ECO:0000313" key="5">
    <source>
        <dbReference type="Proteomes" id="UP000199343"/>
    </source>
</evidence>
<keyword evidence="2" id="KW-0472">Membrane</keyword>
<name>A0A1C6W4K5_9ACTN</name>
<feature type="transmembrane region" description="Helical" evidence="2">
    <location>
        <begin position="196"/>
        <end position="216"/>
    </location>
</feature>
<gene>
    <name evidence="3" type="ORF">GA0070608_5731</name>
    <name evidence="4" type="ORF">OIE14_00285</name>
</gene>
<accession>A0A1C6W4K5</accession>